<comment type="caution">
    <text evidence="3">The sequence shown here is derived from an EMBL/GenBank/DDBJ whole genome shotgun (WGS) entry which is preliminary data.</text>
</comment>
<dbReference type="SMART" id="SM00882">
    <property type="entry name" value="CoA_trans"/>
    <property type="match status" value="1"/>
</dbReference>
<keyword evidence="2" id="KW-0808">Transferase</keyword>
<dbReference type="PROSITE" id="PS01274">
    <property type="entry name" value="COA_TRANSF_2"/>
    <property type="match status" value="1"/>
</dbReference>
<dbReference type="PANTHER" id="PTHR13707">
    <property type="entry name" value="KETOACID-COENZYME A TRANSFERASE"/>
    <property type="match status" value="1"/>
</dbReference>
<dbReference type="InterPro" id="IPR004165">
    <property type="entry name" value="CoA_trans_fam_I"/>
</dbReference>
<evidence type="ECO:0000313" key="4">
    <source>
        <dbReference type="Proteomes" id="UP001341820"/>
    </source>
</evidence>
<accession>A0ABU6NK44</accession>
<proteinExistence type="inferred from homology"/>
<dbReference type="Pfam" id="PF01144">
    <property type="entry name" value="CoA_trans"/>
    <property type="match status" value="1"/>
</dbReference>
<comment type="similarity">
    <text evidence="1">Belongs to the 3-oxoacid CoA-transferase subunit B family.</text>
</comment>
<dbReference type="Proteomes" id="UP001341820">
    <property type="component" value="Unassembled WGS sequence"/>
</dbReference>
<gene>
    <name evidence="3" type="ORF">P5F74_06570</name>
</gene>
<name>A0ABU6NK44_9BACI</name>
<protein>
    <submittedName>
        <fullName evidence="3">3-oxoacid CoA-transferase subunit B</fullName>
    </submittedName>
</protein>
<dbReference type="InterPro" id="IPR037171">
    <property type="entry name" value="NagB/RpiA_transferase-like"/>
</dbReference>
<dbReference type="RefSeq" id="WP_035393426.1">
    <property type="nucleotide sequence ID" value="NZ_CP042163.1"/>
</dbReference>
<dbReference type="PANTHER" id="PTHR13707:SF57">
    <property type="entry name" value="SUCCINYL-COA:3-KETOACID COENZYME A TRANSFERASE SUBUNIT B-RELATED"/>
    <property type="match status" value="1"/>
</dbReference>
<dbReference type="NCBIfam" id="TIGR02428">
    <property type="entry name" value="pcaJ_scoB_fam"/>
    <property type="match status" value="1"/>
</dbReference>
<dbReference type="SUPFAM" id="SSF100950">
    <property type="entry name" value="NagB/RpiA/CoA transferase-like"/>
    <property type="match status" value="1"/>
</dbReference>
<dbReference type="Gene3D" id="3.40.1080.10">
    <property type="entry name" value="Glutaconate Coenzyme A-transferase"/>
    <property type="match status" value="1"/>
</dbReference>
<evidence type="ECO:0000256" key="2">
    <source>
        <dbReference type="ARBA" id="ARBA00022679"/>
    </source>
</evidence>
<keyword evidence="4" id="KW-1185">Reference proteome</keyword>
<organism evidence="3 4">
    <name type="scientific">Shouchella miscanthi</name>
    <dbReference type="NCBI Taxonomy" id="2598861"/>
    <lineage>
        <taxon>Bacteria</taxon>
        <taxon>Bacillati</taxon>
        <taxon>Bacillota</taxon>
        <taxon>Bacilli</taxon>
        <taxon>Bacillales</taxon>
        <taxon>Bacillaceae</taxon>
        <taxon>Shouchella</taxon>
    </lineage>
</organism>
<sequence length="213" mass="22898">MNESRKRIIDRAVKEVQDGMCVNLGIGMPTLIANYIPDEVSVMLQSENGLLGIGRYPTEEEVDPDLINAGKETVTAKKGASYFDSAESFAMIRGGHIDLAILGGMEVSETGDLANWMIPGKMVKGMGGAMDLVQGAKKTVVIMDHTNKYGESKVKKGCTLPLTGKCVVDLLITDLAVFEFKANAMTLLELQPGVTLDEVKRATEAEFQVGIGV</sequence>
<evidence type="ECO:0000256" key="1">
    <source>
        <dbReference type="ARBA" id="ARBA00007047"/>
    </source>
</evidence>
<dbReference type="InterPro" id="IPR012791">
    <property type="entry name" value="3-oxoacid_CoA-transf_B"/>
</dbReference>
<reference evidence="3 4" key="1">
    <citation type="submission" date="2023-03" db="EMBL/GenBank/DDBJ databases">
        <title>Bacillus Genome Sequencing.</title>
        <authorList>
            <person name="Dunlap C."/>
        </authorList>
    </citation>
    <scope>NUCLEOTIDE SEQUENCE [LARGE SCALE GENOMIC DNA]</scope>
    <source>
        <strain evidence="3 4">B-4107</strain>
    </source>
</reference>
<dbReference type="InterPro" id="IPR004164">
    <property type="entry name" value="CoA_transf_AS"/>
</dbReference>
<dbReference type="EMBL" id="JAROAS010000009">
    <property type="protein sequence ID" value="MED4127793.1"/>
    <property type="molecule type" value="Genomic_DNA"/>
</dbReference>
<evidence type="ECO:0000313" key="3">
    <source>
        <dbReference type="EMBL" id="MED4127793.1"/>
    </source>
</evidence>